<feature type="non-terminal residue" evidence="1">
    <location>
        <position position="1"/>
    </location>
</feature>
<proteinExistence type="predicted"/>
<dbReference type="EMBL" id="ML119058">
    <property type="protein sequence ID" value="ROT37027.1"/>
    <property type="molecule type" value="Genomic_DNA"/>
</dbReference>
<dbReference type="AlphaFoldDB" id="A0A3N2PRA2"/>
<dbReference type="Proteomes" id="UP000272025">
    <property type="component" value="Unassembled WGS sequence"/>
</dbReference>
<evidence type="ECO:0000313" key="2">
    <source>
        <dbReference type="Proteomes" id="UP000272025"/>
    </source>
</evidence>
<dbReference type="GeneID" id="39576755"/>
<accession>A0A3N2PRA2</accession>
<dbReference type="STRING" id="1314773.A0A3N2PRA2"/>
<dbReference type="OrthoDB" id="4774349at2759"/>
<dbReference type="RefSeq" id="XP_028464833.1">
    <property type="nucleotide sequence ID" value="XM_028608277.1"/>
</dbReference>
<organism evidence="1 2">
    <name type="scientific">Sodiomyces alkalinus (strain CBS 110278 / VKM F-3762 / F11)</name>
    <name type="common">Alkaliphilic filamentous fungus</name>
    <dbReference type="NCBI Taxonomy" id="1314773"/>
    <lineage>
        <taxon>Eukaryota</taxon>
        <taxon>Fungi</taxon>
        <taxon>Dikarya</taxon>
        <taxon>Ascomycota</taxon>
        <taxon>Pezizomycotina</taxon>
        <taxon>Sordariomycetes</taxon>
        <taxon>Hypocreomycetidae</taxon>
        <taxon>Glomerellales</taxon>
        <taxon>Plectosphaerellaceae</taxon>
        <taxon>Sodiomyces</taxon>
    </lineage>
</organism>
<gene>
    <name evidence="1" type="ORF">SODALDRAFT_281282</name>
</gene>
<evidence type="ECO:0000313" key="1">
    <source>
        <dbReference type="EMBL" id="ROT37027.1"/>
    </source>
</evidence>
<sequence length="110" mass="12960">CITATSSYKAIDLLIKYINISYTLDFKYNKNSTHDILSTFKRLALNNNYIAIIRKAIESFLRTKQKGIYIHRQAAYYIIEYAYKLYNNGVIRPRYHEGPILNIPDIYKLS</sequence>
<reference evidence="1 2" key="1">
    <citation type="journal article" date="2018" name="Mol. Ecol.">
        <title>The obligate alkalophilic soda-lake fungus Sodiomyces alkalinus has shifted to a protein diet.</title>
        <authorList>
            <person name="Grum-Grzhimaylo A.A."/>
            <person name="Falkoski D.L."/>
            <person name="van den Heuvel J."/>
            <person name="Valero-Jimenez C.A."/>
            <person name="Min B."/>
            <person name="Choi I.G."/>
            <person name="Lipzen A."/>
            <person name="Daum C.G."/>
            <person name="Aanen D.K."/>
            <person name="Tsang A."/>
            <person name="Henrissat B."/>
            <person name="Bilanenko E.N."/>
            <person name="de Vries R.P."/>
            <person name="van Kan J.A.L."/>
            <person name="Grigoriev I.V."/>
            <person name="Debets A.J.M."/>
        </authorList>
    </citation>
    <scope>NUCLEOTIDE SEQUENCE [LARGE SCALE GENOMIC DNA]</scope>
    <source>
        <strain evidence="1 2">F11</strain>
    </source>
</reference>
<keyword evidence="2" id="KW-1185">Reference proteome</keyword>
<name>A0A3N2PRA2_SODAK</name>
<protein>
    <submittedName>
        <fullName evidence="1">Uncharacterized protein</fullName>
    </submittedName>
</protein>